<evidence type="ECO:0000256" key="3">
    <source>
        <dbReference type="ARBA" id="ARBA00022448"/>
    </source>
</evidence>
<keyword evidence="4" id="KW-0967">Endosome</keyword>
<keyword evidence="8" id="KW-0812">Transmembrane</keyword>
<dbReference type="GO" id="GO:0032456">
    <property type="term" value="P:endocytic recycling"/>
    <property type="evidence" value="ECO:0007669"/>
    <property type="project" value="InterPro"/>
</dbReference>
<sequence>MASVQWHSRARKYEGELQMCRLEVSAVDFSDYHPLKAITVTDSKARRSGRKGSTSSSSSSSSSVALDPLSSMLDGTDPLSLFAAASETPTLPHSISAGELGRKRREKEEEVGSDFEPWSSKRGEILSRFTTTEKLSINLFMGSDKSKASSPSSAVSEKVRTRLEELDDLEEGSQRELLNLSQQDYVNRIEELNQSLKEAWGSDQKVKALKIVIQCSKLLSDTSVIQFYPSKFVLISSLVYDRIWSICADPHPLPESFSADDVNDTAKETCLNWFFKIASIRELVPRLYVEAALLKCNRFLTKSGIQETLQRLTAMIRGIGDPLVAVYARAYLCRVGMEVAPHLKDSLNKNFFDLLASFRQIHGESVQNQLVQQRVEIPIYLTLYSPAIHWILQCVAYRAPEVLLTEMMDRCKKLGNNALLLNSVMWAFRAEFVAMRATDFIGMIKDCDEAGFPKHLLFASLGRSLSCADPPESERLSILNEAWKVVTKVRSPRDYINCAEIWVEFTCRHFTVSYLLCLAETSVCVFVFLTVNQLAMETRCVMKGNHSRKTASFVRACAAYSFITIPSLTSIFSRLNLYLLSGQVALANQCLSQADAFLKAAVSLLPEVPRTISIEGKQRSSEPFLLDFINNFLSTLLVVPDHPEQGVLYLVRGLLNMVQDYTWEDNSDAKIRVYISALPLLAAMSQESYLYTIPKVDSNETLYGGDPKFIAEINKLCETLIAQVLDHLKGLGRDEGVRRQGSLAFSLFGCLLAHGDLRNNKLNQLAVNLWNLSHKHGFCDTRTSVRTLEYIKHQAQLADLSHLSDMTARLSLQSRA</sequence>
<dbReference type="AlphaFoldDB" id="A0A672JY42"/>
<dbReference type="Proteomes" id="UP000472262">
    <property type="component" value="Unassembled WGS sequence"/>
</dbReference>
<dbReference type="PANTHER" id="PTHR13673">
    <property type="entry name" value="ESOPHAGEAL CANCER ASSOCIATED PROTEIN"/>
    <property type="match status" value="1"/>
</dbReference>
<feature type="region of interest" description="Disordered" evidence="7">
    <location>
        <begin position="42"/>
        <end position="69"/>
    </location>
</feature>
<evidence type="ECO:0000256" key="1">
    <source>
        <dbReference type="ARBA" id="ARBA00004177"/>
    </source>
</evidence>
<protein>
    <recommendedName>
        <fullName evidence="6">VPS35 endosomal protein-sorting factor-like</fullName>
    </recommendedName>
</protein>
<reference evidence="9" key="2">
    <citation type="submission" date="2025-09" db="UniProtKB">
        <authorList>
            <consortium name="Ensembl"/>
        </authorList>
    </citation>
    <scope>IDENTIFICATION</scope>
</reference>
<evidence type="ECO:0000256" key="5">
    <source>
        <dbReference type="ARBA" id="ARBA00022927"/>
    </source>
</evidence>
<evidence type="ECO:0000256" key="2">
    <source>
        <dbReference type="ARBA" id="ARBA00010704"/>
    </source>
</evidence>
<comment type="similarity">
    <text evidence="2">Belongs to the VPS35L family.</text>
</comment>
<keyword evidence="3" id="KW-0813">Transport</keyword>
<evidence type="ECO:0000256" key="4">
    <source>
        <dbReference type="ARBA" id="ARBA00022753"/>
    </source>
</evidence>
<dbReference type="PANTHER" id="PTHR13673:SF0">
    <property type="entry name" value="VPS35 ENDOSOMAL PROTEIN-SORTING FACTOR-LIKE"/>
    <property type="match status" value="1"/>
</dbReference>
<keyword evidence="10" id="KW-1185">Reference proteome</keyword>
<keyword evidence="8" id="KW-0472">Membrane</keyword>
<name>A0A672JY42_SINGR</name>
<evidence type="ECO:0000256" key="7">
    <source>
        <dbReference type="SAM" id="MobiDB-lite"/>
    </source>
</evidence>
<dbReference type="GO" id="GO:0015031">
    <property type="term" value="P:protein transport"/>
    <property type="evidence" value="ECO:0007669"/>
    <property type="project" value="UniProtKB-KW"/>
</dbReference>
<feature type="transmembrane region" description="Helical" evidence="8">
    <location>
        <begin position="512"/>
        <end position="531"/>
    </location>
</feature>
<gene>
    <name evidence="9" type="primary">LOC107571734</name>
</gene>
<dbReference type="InterPro" id="IPR029705">
    <property type="entry name" value="VPS35L"/>
</dbReference>
<dbReference type="GO" id="GO:0005768">
    <property type="term" value="C:endosome"/>
    <property type="evidence" value="ECO:0007669"/>
    <property type="project" value="UniProtKB-SubCell"/>
</dbReference>
<accession>A0A672JY42</accession>
<feature type="compositionally biased region" description="Low complexity" evidence="7">
    <location>
        <begin position="51"/>
        <end position="69"/>
    </location>
</feature>
<evidence type="ECO:0000256" key="6">
    <source>
        <dbReference type="ARBA" id="ARBA00023838"/>
    </source>
</evidence>
<keyword evidence="5" id="KW-0653">Protein transport</keyword>
<dbReference type="Ensembl" id="ENSSGRT00000003200.1">
    <property type="protein sequence ID" value="ENSSGRP00000002936.1"/>
    <property type="gene ID" value="ENSSGRG00000000941.1"/>
</dbReference>
<evidence type="ECO:0000313" key="9">
    <source>
        <dbReference type="Ensembl" id="ENSSGRP00000002936.1"/>
    </source>
</evidence>
<organism evidence="9 10">
    <name type="scientific">Sinocyclocheilus grahami</name>
    <name type="common">Dianchi golden-line fish</name>
    <name type="synonym">Barbus grahami</name>
    <dbReference type="NCBI Taxonomy" id="75366"/>
    <lineage>
        <taxon>Eukaryota</taxon>
        <taxon>Metazoa</taxon>
        <taxon>Chordata</taxon>
        <taxon>Craniata</taxon>
        <taxon>Vertebrata</taxon>
        <taxon>Euteleostomi</taxon>
        <taxon>Actinopterygii</taxon>
        <taxon>Neopterygii</taxon>
        <taxon>Teleostei</taxon>
        <taxon>Ostariophysi</taxon>
        <taxon>Cypriniformes</taxon>
        <taxon>Cyprinidae</taxon>
        <taxon>Cyprininae</taxon>
        <taxon>Sinocyclocheilus</taxon>
    </lineage>
</organism>
<evidence type="ECO:0000256" key="8">
    <source>
        <dbReference type="SAM" id="Phobius"/>
    </source>
</evidence>
<proteinExistence type="inferred from homology"/>
<feature type="region of interest" description="Disordered" evidence="7">
    <location>
        <begin position="92"/>
        <end position="117"/>
    </location>
</feature>
<comment type="subcellular location">
    <subcellularLocation>
        <location evidence="1">Endosome</location>
    </subcellularLocation>
</comment>
<reference evidence="9" key="1">
    <citation type="submission" date="2025-08" db="UniProtKB">
        <authorList>
            <consortium name="Ensembl"/>
        </authorList>
    </citation>
    <scope>IDENTIFICATION</scope>
</reference>
<keyword evidence="8" id="KW-1133">Transmembrane helix</keyword>
<evidence type="ECO:0000313" key="10">
    <source>
        <dbReference type="Proteomes" id="UP000472262"/>
    </source>
</evidence>
<feature type="transmembrane region" description="Helical" evidence="8">
    <location>
        <begin position="552"/>
        <end position="572"/>
    </location>
</feature>